<evidence type="ECO:0000259" key="8">
    <source>
        <dbReference type="Pfam" id="PF01261"/>
    </source>
</evidence>
<dbReference type="GO" id="GO:0008081">
    <property type="term" value="F:phosphoric diester hydrolase activity"/>
    <property type="evidence" value="ECO:0007669"/>
    <property type="project" value="TreeGrafter"/>
</dbReference>
<comment type="similarity">
    <text evidence="2">Belongs to the AP endonuclease 2 family.</text>
</comment>
<dbReference type="NCBIfam" id="NF002197">
    <property type="entry name" value="PRK01060.1-2"/>
    <property type="match status" value="1"/>
</dbReference>
<dbReference type="Pfam" id="PF01261">
    <property type="entry name" value="AP_endonuc_2"/>
    <property type="match status" value="1"/>
</dbReference>
<dbReference type="GO" id="GO:0008270">
    <property type="term" value="F:zinc ion binding"/>
    <property type="evidence" value="ECO:0007669"/>
    <property type="project" value="InterPro"/>
</dbReference>
<evidence type="ECO:0000256" key="5">
    <source>
        <dbReference type="ARBA" id="ARBA00022801"/>
    </source>
</evidence>
<dbReference type="AlphaFoldDB" id="A0A0F9EUP5"/>
<evidence type="ECO:0000256" key="6">
    <source>
        <dbReference type="ARBA" id="ARBA00022833"/>
    </source>
</evidence>
<evidence type="ECO:0000256" key="2">
    <source>
        <dbReference type="ARBA" id="ARBA00005340"/>
    </source>
</evidence>
<comment type="cofactor">
    <cofactor evidence="1">
        <name>Zn(2+)</name>
        <dbReference type="ChEBI" id="CHEBI:29105"/>
    </cofactor>
</comment>
<dbReference type="NCBIfam" id="TIGR00587">
    <property type="entry name" value="nfo"/>
    <property type="match status" value="1"/>
</dbReference>
<keyword evidence="5" id="KW-0378">Hydrolase</keyword>
<keyword evidence="3" id="KW-0479">Metal-binding</keyword>
<evidence type="ECO:0000313" key="9">
    <source>
        <dbReference type="EMBL" id="KKL27538.1"/>
    </source>
</evidence>
<dbReference type="SMART" id="SM00518">
    <property type="entry name" value="AP2Ec"/>
    <property type="match status" value="1"/>
</dbReference>
<keyword evidence="7" id="KW-0234">DNA repair</keyword>
<evidence type="ECO:0000256" key="3">
    <source>
        <dbReference type="ARBA" id="ARBA00022723"/>
    </source>
</evidence>
<dbReference type="InterPro" id="IPR036237">
    <property type="entry name" value="Xyl_isomerase-like_sf"/>
</dbReference>
<dbReference type="InterPro" id="IPR018246">
    <property type="entry name" value="AP_endonuc_F2_Zn_BS"/>
</dbReference>
<dbReference type="GO" id="GO:0003677">
    <property type="term" value="F:DNA binding"/>
    <property type="evidence" value="ECO:0007669"/>
    <property type="project" value="InterPro"/>
</dbReference>
<evidence type="ECO:0000256" key="4">
    <source>
        <dbReference type="ARBA" id="ARBA00022763"/>
    </source>
</evidence>
<comment type="caution">
    <text evidence="9">The sequence shown here is derived from an EMBL/GenBank/DDBJ whole genome shotgun (WGS) entry which is preliminary data.</text>
</comment>
<keyword evidence="4" id="KW-0227">DNA damage</keyword>
<dbReference type="EMBL" id="LAZR01035426">
    <property type="protein sequence ID" value="KKL27538.1"/>
    <property type="molecule type" value="Genomic_DNA"/>
</dbReference>
<dbReference type="Gene3D" id="3.20.20.150">
    <property type="entry name" value="Divalent-metal-dependent TIM barrel enzymes"/>
    <property type="match status" value="1"/>
</dbReference>
<sequence>MDKEKNLIGAHTSIAGGVFNAISEANSIGANTFQIFTANQRQWRAKPISKEDAKKFKDAKKENNIKKVVSHNSYLINLGSPKKESLELSRKTFLEEIKRCHALEIDYLVFHPGAALTSTIDTCLDTISESILSFESEVKNGKTKLLLETTAGQGSNVGYKFEHLDYIIKKVKHKIPIGVCLDTCHIFAAGYDIRTKKGFDKTFDEFDKVIGLKFLNAFHVNDSKADFESRKDRHESLGKGKIGIDTFKFLMKEKKIQNIPKILETPIDALWKKEIEILKKFAG</sequence>
<dbReference type="PROSITE" id="PS51432">
    <property type="entry name" value="AP_NUCLEASE_F2_4"/>
    <property type="match status" value="1"/>
</dbReference>
<evidence type="ECO:0000256" key="7">
    <source>
        <dbReference type="ARBA" id="ARBA00023204"/>
    </source>
</evidence>
<organism evidence="9">
    <name type="scientific">marine sediment metagenome</name>
    <dbReference type="NCBI Taxonomy" id="412755"/>
    <lineage>
        <taxon>unclassified sequences</taxon>
        <taxon>metagenomes</taxon>
        <taxon>ecological metagenomes</taxon>
    </lineage>
</organism>
<protein>
    <recommendedName>
        <fullName evidence="8">Xylose isomerase-like TIM barrel domain-containing protein</fullName>
    </recommendedName>
</protein>
<keyword evidence="6" id="KW-0862">Zinc</keyword>
<dbReference type="PROSITE" id="PS00730">
    <property type="entry name" value="AP_NUCLEASE_F2_2"/>
    <property type="match status" value="1"/>
</dbReference>
<dbReference type="HAMAP" id="MF_00152">
    <property type="entry name" value="Nfo"/>
    <property type="match status" value="1"/>
</dbReference>
<dbReference type="InterPro" id="IPR013022">
    <property type="entry name" value="Xyl_isomerase-like_TIM-brl"/>
</dbReference>
<dbReference type="PANTHER" id="PTHR21445">
    <property type="entry name" value="ENDONUCLEASE IV ENDODEOXYRIBONUCLEASE IV"/>
    <property type="match status" value="1"/>
</dbReference>
<dbReference type="GO" id="GO:0003906">
    <property type="term" value="F:DNA-(apurinic or apyrimidinic site) endonuclease activity"/>
    <property type="evidence" value="ECO:0007669"/>
    <property type="project" value="TreeGrafter"/>
</dbReference>
<dbReference type="NCBIfam" id="NF002199">
    <property type="entry name" value="PRK01060.1-4"/>
    <property type="match status" value="1"/>
</dbReference>
<dbReference type="GO" id="GO:0006284">
    <property type="term" value="P:base-excision repair"/>
    <property type="evidence" value="ECO:0007669"/>
    <property type="project" value="TreeGrafter"/>
</dbReference>
<accession>A0A0F9EUP5</accession>
<evidence type="ECO:0000256" key="1">
    <source>
        <dbReference type="ARBA" id="ARBA00001947"/>
    </source>
</evidence>
<proteinExistence type="inferred from homology"/>
<reference evidence="9" key="1">
    <citation type="journal article" date="2015" name="Nature">
        <title>Complex archaea that bridge the gap between prokaryotes and eukaryotes.</title>
        <authorList>
            <person name="Spang A."/>
            <person name="Saw J.H."/>
            <person name="Jorgensen S.L."/>
            <person name="Zaremba-Niedzwiedzka K."/>
            <person name="Martijn J."/>
            <person name="Lind A.E."/>
            <person name="van Eijk R."/>
            <person name="Schleper C."/>
            <person name="Guy L."/>
            <person name="Ettema T.J."/>
        </authorList>
    </citation>
    <scope>NUCLEOTIDE SEQUENCE</scope>
</reference>
<dbReference type="InterPro" id="IPR001719">
    <property type="entry name" value="AP_endonuc_2"/>
</dbReference>
<dbReference type="FunFam" id="3.20.20.150:FF:000001">
    <property type="entry name" value="Probable endonuclease 4"/>
    <property type="match status" value="1"/>
</dbReference>
<feature type="domain" description="Xylose isomerase-like TIM barrel" evidence="8">
    <location>
        <begin position="23"/>
        <end position="280"/>
    </location>
</feature>
<dbReference type="SUPFAM" id="SSF51658">
    <property type="entry name" value="Xylose isomerase-like"/>
    <property type="match status" value="1"/>
</dbReference>
<gene>
    <name evidence="9" type="ORF">LCGC14_2384150</name>
</gene>
<dbReference type="PANTHER" id="PTHR21445:SF0">
    <property type="entry name" value="APURINIC-APYRIMIDINIC ENDONUCLEASE"/>
    <property type="match status" value="1"/>
</dbReference>
<dbReference type="CDD" id="cd00019">
    <property type="entry name" value="AP2Ec"/>
    <property type="match status" value="1"/>
</dbReference>
<name>A0A0F9EUP5_9ZZZZ</name>